<name>A0AA39NR09_ARMTA</name>
<feature type="region of interest" description="Disordered" evidence="1">
    <location>
        <begin position="152"/>
        <end position="171"/>
    </location>
</feature>
<organism evidence="2 3">
    <name type="scientific">Armillaria tabescens</name>
    <name type="common">Ringless honey mushroom</name>
    <name type="synonym">Agaricus tabescens</name>
    <dbReference type="NCBI Taxonomy" id="1929756"/>
    <lineage>
        <taxon>Eukaryota</taxon>
        <taxon>Fungi</taxon>
        <taxon>Dikarya</taxon>
        <taxon>Basidiomycota</taxon>
        <taxon>Agaricomycotina</taxon>
        <taxon>Agaricomycetes</taxon>
        <taxon>Agaricomycetidae</taxon>
        <taxon>Agaricales</taxon>
        <taxon>Marasmiineae</taxon>
        <taxon>Physalacriaceae</taxon>
        <taxon>Desarmillaria</taxon>
    </lineage>
</organism>
<dbReference type="AlphaFoldDB" id="A0AA39NR09"/>
<comment type="caution">
    <text evidence="2">The sequence shown here is derived from an EMBL/GenBank/DDBJ whole genome shotgun (WGS) entry which is preliminary data.</text>
</comment>
<sequence length="205" mass="23365">MLLQQDFPPRIRQRLPRNSKLIADPVRGHRNSFHTRARHHRRRSTRAKTPPSRNHHHTVLCPLQQERPPRNPSAPRETHSRGSPRLLGAIPRPRAPRMSASNMPRETIHQTLPRLAGRQHRSPHASLHTSHTSTSCLHQWRLRTRLRGTHPTFSERHRRAAPRRAGIPSTPSQVALPVSVLSNLDGEARTRLCWCTAPPASGTFP</sequence>
<evidence type="ECO:0000256" key="1">
    <source>
        <dbReference type="SAM" id="MobiDB-lite"/>
    </source>
</evidence>
<feature type="region of interest" description="Disordered" evidence="1">
    <location>
        <begin position="1"/>
        <end position="100"/>
    </location>
</feature>
<protein>
    <submittedName>
        <fullName evidence="2">Uncharacterized protein</fullName>
    </submittedName>
</protein>
<evidence type="ECO:0000313" key="2">
    <source>
        <dbReference type="EMBL" id="KAK0470236.1"/>
    </source>
</evidence>
<evidence type="ECO:0000313" key="3">
    <source>
        <dbReference type="Proteomes" id="UP001175211"/>
    </source>
</evidence>
<dbReference type="Proteomes" id="UP001175211">
    <property type="component" value="Unassembled WGS sequence"/>
</dbReference>
<feature type="compositionally biased region" description="Basic residues" evidence="1">
    <location>
        <begin position="28"/>
        <end position="46"/>
    </location>
</feature>
<dbReference type="RefSeq" id="XP_060340029.1">
    <property type="nucleotide sequence ID" value="XM_060484284.1"/>
</dbReference>
<keyword evidence="3" id="KW-1185">Reference proteome</keyword>
<dbReference type="GeneID" id="85367832"/>
<accession>A0AA39NR09</accession>
<dbReference type="EMBL" id="JAUEPS010000001">
    <property type="protein sequence ID" value="KAK0470236.1"/>
    <property type="molecule type" value="Genomic_DNA"/>
</dbReference>
<gene>
    <name evidence="2" type="ORF">EV420DRAFT_99598</name>
</gene>
<reference evidence="2" key="1">
    <citation type="submission" date="2023-06" db="EMBL/GenBank/DDBJ databases">
        <authorList>
            <consortium name="Lawrence Berkeley National Laboratory"/>
            <person name="Ahrendt S."/>
            <person name="Sahu N."/>
            <person name="Indic B."/>
            <person name="Wong-Bajracharya J."/>
            <person name="Merenyi Z."/>
            <person name="Ke H.-M."/>
            <person name="Monk M."/>
            <person name="Kocsube S."/>
            <person name="Drula E."/>
            <person name="Lipzen A."/>
            <person name="Balint B."/>
            <person name="Henrissat B."/>
            <person name="Andreopoulos B."/>
            <person name="Martin F.M."/>
            <person name="Harder C.B."/>
            <person name="Rigling D."/>
            <person name="Ford K.L."/>
            <person name="Foster G.D."/>
            <person name="Pangilinan J."/>
            <person name="Papanicolaou A."/>
            <person name="Barry K."/>
            <person name="LaButti K."/>
            <person name="Viragh M."/>
            <person name="Koriabine M."/>
            <person name="Yan M."/>
            <person name="Riley R."/>
            <person name="Champramary S."/>
            <person name="Plett K.L."/>
            <person name="Tsai I.J."/>
            <person name="Slot J."/>
            <person name="Sipos G."/>
            <person name="Plett J."/>
            <person name="Nagy L.G."/>
            <person name="Grigoriev I.V."/>
        </authorList>
    </citation>
    <scope>NUCLEOTIDE SEQUENCE</scope>
    <source>
        <strain evidence="2">CCBAS 213</strain>
    </source>
</reference>
<proteinExistence type="predicted"/>